<organism evidence="1 2">
    <name type="scientific">Hygrophoropsis aurantiaca</name>
    <dbReference type="NCBI Taxonomy" id="72124"/>
    <lineage>
        <taxon>Eukaryota</taxon>
        <taxon>Fungi</taxon>
        <taxon>Dikarya</taxon>
        <taxon>Basidiomycota</taxon>
        <taxon>Agaricomycotina</taxon>
        <taxon>Agaricomycetes</taxon>
        <taxon>Agaricomycetidae</taxon>
        <taxon>Boletales</taxon>
        <taxon>Coniophorineae</taxon>
        <taxon>Hygrophoropsidaceae</taxon>
        <taxon>Hygrophoropsis</taxon>
    </lineage>
</organism>
<protein>
    <submittedName>
        <fullName evidence="1">Uncharacterized protein</fullName>
    </submittedName>
</protein>
<name>A0ACB7ZTR9_9AGAM</name>
<reference evidence="1" key="1">
    <citation type="journal article" date="2021" name="New Phytol.">
        <title>Evolutionary innovations through gain and loss of genes in the ectomycorrhizal Boletales.</title>
        <authorList>
            <person name="Wu G."/>
            <person name="Miyauchi S."/>
            <person name="Morin E."/>
            <person name="Kuo A."/>
            <person name="Drula E."/>
            <person name="Varga T."/>
            <person name="Kohler A."/>
            <person name="Feng B."/>
            <person name="Cao Y."/>
            <person name="Lipzen A."/>
            <person name="Daum C."/>
            <person name="Hundley H."/>
            <person name="Pangilinan J."/>
            <person name="Johnson J."/>
            <person name="Barry K."/>
            <person name="LaButti K."/>
            <person name="Ng V."/>
            <person name="Ahrendt S."/>
            <person name="Min B."/>
            <person name="Choi I.G."/>
            <person name="Park H."/>
            <person name="Plett J.M."/>
            <person name="Magnuson J."/>
            <person name="Spatafora J.W."/>
            <person name="Nagy L.G."/>
            <person name="Henrissat B."/>
            <person name="Grigoriev I.V."/>
            <person name="Yang Z.L."/>
            <person name="Xu J."/>
            <person name="Martin F.M."/>
        </authorList>
    </citation>
    <scope>NUCLEOTIDE SEQUENCE</scope>
    <source>
        <strain evidence="1">ATCC 28755</strain>
    </source>
</reference>
<dbReference type="EMBL" id="MU268433">
    <property type="protein sequence ID" value="KAH7904554.1"/>
    <property type="molecule type" value="Genomic_DNA"/>
</dbReference>
<comment type="caution">
    <text evidence="1">The sequence shown here is derived from an EMBL/GenBank/DDBJ whole genome shotgun (WGS) entry which is preliminary data.</text>
</comment>
<keyword evidence="2" id="KW-1185">Reference proteome</keyword>
<gene>
    <name evidence="1" type="ORF">BJ138DRAFT_1236942</name>
</gene>
<evidence type="ECO:0000313" key="2">
    <source>
        <dbReference type="Proteomes" id="UP000790377"/>
    </source>
</evidence>
<accession>A0ACB7ZTR9</accession>
<proteinExistence type="predicted"/>
<dbReference type="Proteomes" id="UP000790377">
    <property type="component" value="Unassembled WGS sequence"/>
</dbReference>
<evidence type="ECO:0000313" key="1">
    <source>
        <dbReference type="EMBL" id="KAH7904554.1"/>
    </source>
</evidence>
<sequence>MTQFAKLALEIITHMFSLMYLDELMAFASPCRTHRVWVMQYLNRRKDNYLIQFVSNPSTLLDALRITSSVISGSLALQFLLPAVNCSWGAIDMDIYSTQSGYETILINLLLDGYTMVCNRYSNYYTSFAINRVIKLVKGNRSIDIIVSQTNNVLLPILHFHSTVVMNYLSADSFFSAYPMLTIEYRGLINRSPYNTNVRSTARALAKYQYRGFSVQSRATHWDKEDDSDRNHRCESDLYCPRNIRATLDRGCARYCFEQPGIIASEETADVCNKSVVWQLGGEDCQYEDLRWYTYVHTLL</sequence>